<protein>
    <submittedName>
        <fullName evidence="5">GDSL esterase/lipase</fullName>
    </submittedName>
</protein>
<evidence type="ECO:0000256" key="4">
    <source>
        <dbReference type="ARBA" id="ARBA00023180"/>
    </source>
</evidence>
<keyword evidence="6" id="KW-1185">Reference proteome</keyword>
<evidence type="ECO:0000256" key="2">
    <source>
        <dbReference type="ARBA" id="ARBA00022729"/>
    </source>
</evidence>
<evidence type="ECO:0000256" key="3">
    <source>
        <dbReference type="ARBA" id="ARBA00022801"/>
    </source>
</evidence>
<evidence type="ECO:0000313" key="6">
    <source>
        <dbReference type="Proteomes" id="UP000241394"/>
    </source>
</evidence>
<organism evidence="5 6">
    <name type="scientific">Actinidia chinensis var. chinensis</name>
    <name type="common">Chinese soft-hair kiwi</name>
    <dbReference type="NCBI Taxonomy" id="1590841"/>
    <lineage>
        <taxon>Eukaryota</taxon>
        <taxon>Viridiplantae</taxon>
        <taxon>Streptophyta</taxon>
        <taxon>Embryophyta</taxon>
        <taxon>Tracheophyta</taxon>
        <taxon>Spermatophyta</taxon>
        <taxon>Magnoliopsida</taxon>
        <taxon>eudicotyledons</taxon>
        <taxon>Gunneridae</taxon>
        <taxon>Pentapetalae</taxon>
        <taxon>asterids</taxon>
        <taxon>Ericales</taxon>
        <taxon>Actinidiaceae</taxon>
        <taxon>Actinidia</taxon>
    </lineage>
</organism>
<dbReference type="Pfam" id="PF00657">
    <property type="entry name" value="Lipase_GDSL"/>
    <property type="match status" value="1"/>
</dbReference>
<dbReference type="FunCoup" id="A0A2R6QA99">
    <property type="interactions" value="338"/>
</dbReference>
<dbReference type="SUPFAM" id="SSF52266">
    <property type="entry name" value="SGNH hydrolase"/>
    <property type="match status" value="1"/>
</dbReference>
<dbReference type="Proteomes" id="UP000241394">
    <property type="component" value="Chromosome LG18"/>
</dbReference>
<reference evidence="6" key="2">
    <citation type="journal article" date="2018" name="BMC Genomics">
        <title>A manually annotated Actinidia chinensis var. chinensis (kiwifruit) genome highlights the challenges associated with draft genomes and gene prediction in plants.</title>
        <authorList>
            <person name="Pilkington S.M."/>
            <person name="Crowhurst R."/>
            <person name="Hilario E."/>
            <person name="Nardozza S."/>
            <person name="Fraser L."/>
            <person name="Peng Y."/>
            <person name="Gunaseelan K."/>
            <person name="Simpson R."/>
            <person name="Tahir J."/>
            <person name="Deroles S.C."/>
            <person name="Templeton K."/>
            <person name="Luo Z."/>
            <person name="Davy M."/>
            <person name="Cheng C."/>
            <person name="McNeilage M."/>
            <person name="Scaglione D."/>
            <person name="Liu Y."/>
            <person name="Zhang Q."/>
            <person name="Datson P."/>
            <person name="De Silva N."/>
            <person name="Gardiner S.E."/>
            <person name="Bassett H."/>
            <person name="Chagne D."/>
            <person name="McCallum J."/>
            <person name="Dzierzon H."/>
            <person name="Deng C."/>
            <person name="Wang Y.Y."/>
            <person name="Barron L."/>
            <person name="Manako K."/>
            <person name="Bowen J."/>
            <person name="Foster T.M."/>
            <person name="Erridge Z.A."/>
            <person name="Tiffin H."/>
            <person name="Waite C.N."/>
            <person name="Davies K.M."/>
            <person name="Grierson E.P."/>
            <person name="Laing W.A."/>
            <person name="Kirk R."/>
            <person name="Chen X."/>
            <person name="Wood M."/>
            <person name="Montefiori M."/>
            <person name="Brummell D.A."/>
            <person name="Schwinn K.E."/>
            <person name="Catanach A."/>
            <person name="Fullerton C."/>
            <person name="Li D."/>
            <person name="Meiyalaghan S."/>
            <person name="Nieuwenhuizen N."/>
            <person name="Read N."/>
            <person name="Prakash R."/>
            <person name="Hunter D."/>
            <person name="Zhang H."/>
            <person name="McKenzie M."/>
            <person name="Knabel M."/>
            <person name="Harris A."/>
            <person name="Allan A.C."/>
            <person name="Gleave A."/>
            <person name="Chen A."/>
            <person name="Janssen B.J."/>
            <person name="Plunkett B."/>
            <person name="Ampomah-Dwamena C."/>
            <person name="Voogd C."/>
            <person name="Leif D."/>
            <person name="Lafferty D."/>
            <person name="Souleyre E.J.F."/>
            <person name="Varkonyi-Gasic E."/>
            <person name="Gambi F."/>
            <person name="Hanley J."/>
            <person name="Yao J.L."/>
            <person name="Cheung J."/>
            <person name="David K.M."/>
            <person name="Warren B."/>
            <person name="Marsh K."/>
            <person name="Snowden K.C."/>
            <person name="Lin-Wang K."/>
            <person name="Brian L."/>
            <person name="Martinez-Sanchez M."/>
            <person name="Wang M."/>
            <person name="Ileperuma N."/>
            <person name="Macnee N."/>
            <person name="Campin R."/>
            <person name="McAtee P."/>
            <person name="Drummond R.S.M."/>
            <person name="Espley R.V."/>
            <person name="Ireland H.S."/>
            <person name="Wu R."/>
            <person name="Atkinson R.G."/>
            <person name="Karunairetnam S."/>
            <person name="Bulley S."/>
            <person name="Chunkath S."/>
            <person name="Hanley Z."/>
            <person name="Storey R."/>
            <person name="Thrimawithana A.H."/>
            <person name="Thomson S."/>
            <person name="David C."/>
            <person name="Testolin R."/>
            <person name="Huang H."/>
            <person name="Hellens R.P."/>
            <person name="Schaffer R.J."/>
        </authorList>
    </citation>
    <scope>NUCLEOTIDE SEQUENCE [LARGE SCALE GENOMIC DNA]</scope>
    <source>
        <strain evidence="6">cv. Red5</strain>
    </source>
</reference>
<dbReference type="AlphaFoldDB" id="A0A2R6QA99"/>
<dbReference type="STRING" id="1590841.A0A2R6QA99"/>
<dbReference type="InterPro" id="IPR035669">
    <property type="entry name" value="SGNH_plant_lipase-like"/>
</dbReference>
<evidence type="ECO:0000313" key="5">
    <source>
        <dbReference type="EMBL" id="PSS04834.1"/>
    </source>
</evidence>
<dbReference type="EMBL" id="NKQK01000018">
    <property type="protein sequence ID" value="PSS04834.1"/>
    <property type="molecule type" value="Genomic_DNA"/>
</dbReference>
<comment type="similarity">
    <text evidence="1">Belongs to the 'GDSL' lipolytic enzyme family.</text>
</comment>
<accession>A0A2R6QA99</accession>
<evidence type="ECO:0000256" key="1">
    <source>
        <dbReference type="ARBA" id="ARBA00008668"/>
    </source>
</evidence>
<dbReference type="InterPro" id="IPR001087">
    <property type="entry name" value="GDSL"/>
</dbReference>
<proteinExistence type="inferred from homology"/>
<name>A0A2R6QA99_ACTCC</name>
<dbReference type="Gramene" id="PSS04834">
    <property type="protein sequence ID" value="PSS04834"/>
    <property type="gene ID" value="CEY00_Acc20693"/>
</dbReference>
<dbReference type="OrthoDB" id="1600564at2759"/>
<comment type="caution">
    <text evidence="5">The sequence shown here is derived from an EMBL/GenBank/DDBJ whole genome shotgun (WGS) entry which is preliminary data.</text>
</comment>
<keyword evidence="3" id="KW-0378">Hydrolase</keyword>
<gene>
    <name evidence="5" type="ORF">CEY00_Acc20693</name>
</gene>
<dbReference type="CDD" id="cd01837">
    <property type="entry name" value="SGNH_plant_lipase_like"/>
    <property type="match status" value="1"/>
</dbReference>
<dbReference type="PANTHER" id="PTHR22835">
    <property type="entry name" value="ZINC FINGER FYVE DOMAIN CONTAINING PROTEIN"/>
    <property type="match status" value="1"/>
</dbReference>
<dbReference type="OMA" id="NEECGYR"/>
<dbReference type="InterPro" id="IPR036514">
    <property type="entry name" value="SGNH_hydro_sf"/>
</dbReference>
<reference evidence="5 6" key="1">
    <citation type="submission" date="2017-07" db="EMBL/GenBank/DDBJ databases">
        <title>An improved, manually edited Actinidia chinensis var. chinensis (kiwifruit) genome highlights the challenges associated with draft genomes and gene prediction in plants.</title>
        <authorList>
            <person name="Pilkington S."/>
            <person name="Crowhurst R."/>
            <person name="Hilario E."/>
            <person name="Nardozza S."/>
            <person name="Fraser L."/>
            <person name="Peng Y."/>
            <person name="Gunaseelan K."/>
            <person name="Simpson R."/>
            <person name="Tahir J."/>
            <person name="Deroles S."/>
            <person name="Templeton K."/>
            <person name="Luo Z."/>
            <person name="Davy M."/>
            <person name="Cheng C."/>
            <person name="Mcneilage M."/>
            <person name="Scaglione D."/>
            <person name="Liu Y."/>
            <person name="Zhang Q."/>
            <person name="Datson P."/>
            <person name="De Silva N."/>
            <person name="Gardiner S."/>
            <person name="Bassett H."/>
            <person name="Chagne D."/>
            <person name="Mccallum J."/>
            <person name="Dzierzon H."/>
            <person name="Deng C."/>
            <person name="Wang Y.-Y."/>
            <person name="Barron N."/>
            <person name="Manako K."/>
            <person name="Bowen J."/>
            <person name="Foster T."/>
            <person name="Erridge Z."/>
            <person name="Tiffin H."/>
            <person name="Waite C."/>
            <person name="Davies K."/>
            <person name="Grierson E."/>
            <person name="Laing W."/>
            <person name="Kirk R."/>
            <person name="Chen X."/>
            <person name="Wood M."/>
            <person name="Montefiori M."/>
            <person name="Brummell D."/>
            <person name="Schwinn K."/>
            <person name="Catanach A."/>
            <person name="Fullerton C."/>
            <person name="Li D."/>
            <person name="Meiyalaghan S."/>
            <person name="Nieuwenhuizen N."/>
            <person name="Read N."/>
            <person name="Prakash R."/>
            <person name="Hunter D."/>
            <person name="Zhang H."/>
            <person name="Mckenzie M."/>
            <person name="Knabel M."/>
            <person name="Harris A."/>
            <person name="Allan A."/>
            <person name="Chen A."/>
            <person name="Janssen B."/>
            <person name="Plunkett B."/>
            <person name="Dwamena C."/>
            <person name="Voogd C."/>
            <person name="Leif D."/>
            <person name="Lafferty D."/>
            <person name="Souleyre E."/>
            <person name="Varkonyi-Gasic E."/>
            <person name="Gambi F."/>
            <person name="Hanley J."/>
            <person name="Yao J.-L."/>
            <person name="Cheung J."/>
            <person name="David K."/>
            <person name="Warren B."/>
            <person name="Marsh K."/>
            <person name="Snowden K."/>
            <person name="Lin-Wang K."/>
            <person name="Brian L."/>
            <person name="Martinez-Sanchez M."/>
            <person name="Wang M."/>
            <person name="Ileperuma N."/>
            <person name="Macnee N."/>
            <person name="Campin R."/>
            <person name="Mcatee P."/>
            <person name="Drummond R."/>
            <person name="Espley R."/>
            <person name="Ireland H."/>
            <person name="Wu R."/>
            <person name="Atkinson R."/>
            <person name="Karunairetnam S."/>
            <person name="Bulley S."/>
            <person name="Chunkath S."/>
            <person name="Hanley Z."/>
            <person name="Storey R."/>
            <person name="Thrimawithana A."/>
            <person name="Thomson S."/>
            <person name="David C."/>
            <person name="Testolin R."/>
        </authorList>
    </citation>
    <scope>NUCLEOTIDE SEQUENCE [LARGE SCALE GENOMIC DNA]</scope>
    <source>
        <strain evidence="6">cv. Red5</strain>
        <tissue evidence="5">Young leaf</tissue>
    </source>
</reference>
<dbReference type="Gene3D" id="3.40.50.1110">
    <property type="entry name" value="SGNH hydrolase"/>
    <property type="match status" value="1"/>
</dbReference>
<dbReference type="GO" id="GO:0016788">
    <property type="term" value="F:hydrolase activity, acting on ester bonds"/>
    <property type="evidence" value="ECO:0007669"/>
    <property type="project" value="InterPro"/>
</dbReference>
<dbReference type="InParanoid" id="A0A2R6QA99"/>
<sequence length="398" mass="43997">MASSSSSTFLFRNSCTYTFTYILILTFSAPAKHALGYCYTSIISFGDSLADTGNLLRLLENSSAGQLPNFSLPPYGKTYFHRPTGRFSDGRLVIDFIAQHLGLPLVSPYFGGQNASSVKFQGGVNFAVGGATALEDEFFEERGIHIPYKNVSLGMQLGWFKEMLPSLCHTPLDCKKLLESSLILMGEIGGNDYNNAFFVRRSLEEMQSFVPSVVDVIAWAINELIELGAMTLMVPGNLPIGCLPMYLTEYTSPNKEDYDPETGCLIWLNEFAEYHNEMLRIELSRIQQQHPHLTIIYADYYNAAMLLYRSPSSHGFSSATTLSACCGAGGPYNFNSSAKCGSLRSRACNDPSSYISWDGIHFTEAAYKLISKGLLEGPYTIPHIKHSCITLPVTSFSF</sequence>
<keyword evidence="4" id="KW-0325">Glycoprotein</keyword>
<keyword evidence="2" id="KW-0732">Signal</keyword>
<dbReference type="PANTHER" id="PTHR22835:SF683">
    <property type="entry name" value="OS05G0506800 PROTEIN"/>
    <property type="match status" value="1"/>
</dbReference>